<protein>
    <submittedName>
        <fullName evidence="3">Sirohydrochlorin chelatase</fullName>
    </submittedName>
</protein>
<dbReference type="EMBL" id="JBHTIL010000002">
    <property type="protein sequence ID" value="MFD0926947.1"/>
    <property type="molecule type" value="Genomic_DNA"/>
</dbReference>
<dbReference type="Pfam" id="PF01903">
    <property type="entry name" value="CbiX"/>
    <property type="match status" value="2"/>
</dbReference>
<comment type="caution">
    <text evidence="3">The sequence shown here is derived from an EMBL/GenBank/DDBJ whole genome shotgun (WGS) entry which is preliminary data.</text>
</comment>
<dbReference type="RefSeq" id="WP_253648632.1">
    <property type="nucleotide sequence ID" value="NZ_BAAAMO010000006.1"/>
</dbReference>
<evidence type="ECO:0000256" key="2">
    <source>
        <dbReference type="ARBA" id="ARBA00023239"/>
    </source>
</evidence>
<organism evidence="3 4">
    <name type="scientific">Williamsia deligens</name>
    <dbReference type="NCBI Taxonomy" id="321325"/>
    <lineage>
        <taxon>Bacteria</taxon>
        <taxon>Bacillati</taxon>
        <taxon>Actinomycetota</taxon>
        <taxon>Actinomycetes</taxon>
        <taxon>Mycobacteriales</taxon>
        <taxon>Nocardiaceae</taxon>
        <taxon>Williamsia</taxon>
    </lineage>
</organism>
<evidence type="ECO:0000313" key="3">
    <source>
        <dbReference type="EMBL" id="MFD0926947.1"/>
    </source>
</evidence>
<dbReference type="InterPro" id="IPR050963">
    <property type="entry name" value="Sirohydro_Cobaltochel/CbiX"/>
</dbReference>
<sequence length="276" mass="28597">MIPAAGTPPHADPGGVTVVLVAHGSRDPRFAVTARRLRDSVRVALAASAPGPSSPGPSTVVELAYLDFGTPTVAEMLGGLDGEVVVVPLLLGDAFHNRVDLPGIIADTARPGLRVHHTPVLADPSLTDALVDRLDEVGTRPGDGVLMAAVGASDPDADARTADRAADLEDRLRRRGHPVPVTVGFATRTASVEAAADDLLVRGCRRLVVAPWFLAAGTLTDRLERTLDSRDPPVVWVTAGPLGAHAAVVDVVVARVRDALDVHLTRSSGNSPGSLS</sequence>
<dbReference type="SUPFAM" id="SSF53800">
    <property type="entry name" value="Chelatase"/>
    <property type="match status" value="1"/>
</dbReference>
<dbReference type="CDD" id="cd03416">
    <property type="entry name" value="CbiX_SirB_N"/>
    <property type="match status" value="1"/>
</dbReference>
<dbReference type="PANTHER" id="PTHR33542:SF5">
    <property type="entry name" value="FERROCHELATASE CHE1"/>
    <property type="match status" value="1"/>
</dbReference>
<gene>
    <name evidence="3" type="ORF">ACFQ04_14495</name>
</gene>
<proteinExistence type="predicted"/>
<dbReference type="Gene3D" id="3.40.50.1400">
    <property type="match status" value="2"/>
</dbReference>
<keyword evidence="4" id="KW-1185">Reference proteome</keyword>
<dbReference type="InterPro" id="IPR002762">
    <property type="entry name" value="CbiX-like"/>
</dbReference>
<dbReference type="PANTHER" id="PTHR33542">
    <property type="entry name" value="SIROHYDROCHLORIN FERROCHELATASE, CHLOROPLASTIC"/>
    <property type="match status" value="1"/>
</dbReference>
<keyword evidence="1" id="KW-0479">Metal-binding</keyword>
<name>A0ABW3GA39_9NOCA</name>
<dbReference type="Proteomes" id="UP001597068">
    <property type="component" value="Unassembled WGS sequence"/>
</dbReference>
<accession>A0ABW3GA39</accession>
<keyword evidence="2" id="KW-0456">Lyase</keyword>
<evidence type="ECO:0000313" key="4">
    <source>
        <dbReference type="Proteomes" id="UP001597068"/>
    </source>
</evidence>
<reference evidence="4" key="1">
    <citation type="journal article" date="2019" name="Int. J. Syst. Evol. Microbiol.">
        <title>The Global Catalogue of Microorganisms (GCM) 10K type strain sequencing project: providing services to taxonomists for standard genome sequencing and annotation.</title>
        <authorList>
            <consortium name="The Broad Institute Genomics Platform"/>
            <consortium name="The Broad Institute Genome Sequencing Center for Infectious Disease"/>
            <person name="Wu L."/>
            <person name="Ma J."/>
        </authorList>
    </citation>
    <scope>NUCLEOTIDE SEQUENCE [LARGE SCALE GENOMIC DNA]</scope>
    <source>
        <strain evidence="4">CCUG 50873</strain>
    </source>
</reference>
<evidence type="ECO:0000256" key="1">
    <source>
        <dbReference type="ARBA" id="ARBA00022723"/>
    </source>
</evidence>